<accession>A0A7N0T3Z9</accession>
<name>A0A7N0T3Z9_KALFE</name>
<dbReference type="PANTHER" id="PTHR31992">
    <property type="entry name" value="DOF ZINC FINGER PROTEIN DOF1.4-RELATED"/>
    <property type="match status" value="1"/>
</dbReference>
<dbReference type="GO" id="GO:0003677">
    <property type="term" value="F:DNA binding"/>
    <property type="evidence" value="ECO:0007669"/>
    <property type="project" value="UniProtKB-UniRule"/>
</dbReference>
<keyword evidence="5 8" id="KW-0238">DNA-binding</keyword>
<protein>
    <recommendedName>
        <fullName evidence="9">Dof zinc finger protein</fullName>
    </recommendedName>
</protein>
<keyword evidence="7 8" id="KW-0539">Nucleus</keyword>
<evidence type="ECO:0000259" key="11">
    <source>
        <dbReference type="PROSITE" id="PS50884"/>
    </source>
</evidence>
<feature type="region of interest" description="Disordered" evidence="10">
    <location>
        <begin position="23"/>
        <end position="59"/>
    </location>
</feature>
<dbReference type="GO" id="GO:0008270">
    <property type="term" value="F:zinc ion binding"/>
    <property type="evidence" value="ECO:0007669"/>
    <property type="project" value="UniProtKB-KW"/>
</dbReference>
<feature type="compositionally biased region" description="Low complexity" evidence="10">
    <location>
        <begin position="27"/>
        <end position="40"/>
    </location>
</feature>
<dbReference type="PROSITE" id="PS01361">
    <property type="entry name" value="ZF_DOF_1"/>
    <property type="match status" value="1"/>
</dbReference>
<comment type="subcellular location">
    <subcellularLocation>
        <location evidence="8 9">Nucleus</location>
    </subcellularLocation>
</comment>
<evidence type="ECO:0000256" key="10">
    <source>
        <dbReference type="SAM" id="MobiDB-lite"/>
    </source>
</evidence>
<evidence type="ECO:0000256" key="3">
    <source>
        <dbReference type="ARBA" id="ARBA00022833"/>
    </source>
</evidence>
<keyword evidence="1 9" id="KW-0479">Metal-binding</keyword>
<evidence type="ECO:0000256" key="8">
    <source>
        <dbReference type="PROSITE-ProRule" id="PRU00071"/>
    </source>
</evidence>
<keyword evidence="2 8" id="KW-0863">Zinc-finger</keyword>
<dbReference type="InterPro" id="IPR045174">
    <property type="entry name" value="Dof"/>
</dbReference>
<dbReference type="GO" id="GO:0005634">
    <property type="term" value="C:nucleus"/>
    <property type="evidence" value="ECO:0007669"/>
    <property type="project" value="UniProtKB-SubCell"/>
</dbReference>
<keyword evidence="6 9" id="KW-0804">Transcription</keyword>
<feature type="domain" description="Dof-type" evidence="11">
    <location>
        <begin position="58"/>
        <end position="112"/>
    </location>
</feature>
<dbReference type="PROSITE" id="PS50884">
    <property type="entry name" value="ZF_DOF_2"/>
    <property type="match status" value="1"/>
</dbReference>
<dbReference type="Pfam" id="PF02701">
    <property type="entry name" value="Zn_ribbon_Dof"/>
    <property type="match status" value="1"/>
</dbReference>
<evidence type="ECO:0000256" key="6">
    <source>
        <dbReference type="ARBA" id="ARBA00023163"/>
    </source>
</evidence>
<organism evidence="12 13">
    <name type="scientific">Kalanchoe fedtschenkoi</name>
    <name type="common">Lavender scallops</name>
    <name type="synonym">South American air plant</name>
    <dbReference type="NCBI Taxonomy" id="63787"/>
    <lineage>
        <taxon>Eukaryota</taxon>
        <taxon>Viridiplantae</taxon>
        <taxon>Streptophyta</taxon>
        <taxon>Embryophyta</taxon>
        <taxon>Tracheophyta</taxon>
        <taxon>Spermatophyta</taxon>
        <taxon>Magnoliopsida</taxon>
        <taxon>eudicotyledons</taxon>
        <taxon>Gunneridae</taxon>
        <taxon>Pentapetalae</taxon>
        <taxon>Saxifragales</taxon>
        <taxon>Crassulaceae</taxon>
        <taxon>Kalanchoe</taxon>
    </lineage>
</organism>
<keyword evidence="13" id="KW-1185">Reference proteome</keyword>
<evidence type="ECO:0000256" key="1">
    <source>
        <dbReference type="ARBA" id="ARBA00022723"/>
    </source>
</evidence>
<dbReference type="Proteomes" id="UP000594263">
    <property type="component" value="Unplaced"/>
</dbReference>
<comment type="function">
    <text evidence="9">Transcription factor that binds specifically to a 5'-AA[AG]G-3' consensus core sequence.</text>
</comment>
<evidence type="ECO:0000256" key="7">
    <source>
        <dbReference type="ARBA" id="ARBA00023242"/>
    </source>
</evidence>
<dbReference type="GO" id="GO:0003700">
    <property type="term" value="F:DNA-binding transcription factor activity"/>
    <property type="evidence" value="ECO:0007669"/>
    <property type="project" value="UniProtKB-UniRule"/>
</dbReference>
<evidence type="ECO:0000256" key="5">
    <source>
        <dbReference type="ARBA" id="ARBA00023125"/>
    </source>
</evidence>
<evidence type="ECO:0000313" key="13">
    <source>
        <dbReference type="Proteomes" id="UP000594263"/>
    </source>
</evidence>
<evidence type="ECO:0000256" key="2">
    <source>
        <dbReference type="ARBA" id="ARBA00022771"/>
    </source>
</evidence>
<dbReference type="InterPro" id="IPR003851">
    <property type="entry name" value="Znf_Dof"/>
</dbReference>
<dbReference type="Gramene" id="Kaladp0022s0015.1.v1.1">
    <property type="protein sequence ID" value="Kaladp0022s0015.1.v1.1"/>
    <property type="gene ID" value="Kaladp0022s0015.v1.1"/>
</dbReference>
<reference evidence="12" key="1">
    <citation type="submission" date="2021-01" db="UniProtKB">
        <authorList>
            <consortium name="EnsemblPlants"/>
        </authorList>
    </citation>
    <scope>IDENTIFICATION</scope>
</reference>
<dbReference type="AlphaFoldDB" id="A0A7N0T3Z9"/>
<evidence type="ECO:0000256" key="9">
    <source>
        <dbReference type="RuleBase" id="RU369094"/>
    </source>
</evidence>
<dbReference type="EnsemblPlants" id="Kaladp0022s0015.1.v1.1">
    <property type="protein sequence ID" value="Kaladp0022s0015.1.v1.1"/>
    <property type="gene ID" value="Kaladp0022s0015.v1.1"/>
</dbReference>
<evidence type="ECO:0000313" key="12">
    <source>
        <dbReference type="EnsemblPlants" id="Kaladp0022s0015.1.v1.1"/>
    </source>
</evidence>
<evidence type="ECO:0000256" key="4">
    <source>
        <dbReference type="ARBA" id="ARBA00023015"/>
    </source>
</evidence>
<proteinExistence type="predicted"/>
<sequence length="273" mass="30511">MDAAQWPTVLVYDYHKATGLVSPTEESSAIAASNSSPPSHSKQDKNKKTRPPSKDQALNCPRCNSTNTKFCYYNNYNPTQPRYLCKACRRYWTHGGTLRNVPVGGSSRKKNKPSSLIPSQSNNNNNFFLDLNPKPTTMLANFSAPISPTRSLMHESQDLSMGLYYRANAHHFLPIPPTCFELSTSQGAFSPSSGFHFQDDIMKPTLNLYMNGGSEHDRSNTEGDERIPYGLGDQLKQVYSASSNASTVWDQTSGATRDFNNGVLYWNTHELYM</sequence>
<keyword evidence="3 9" id="KW-0862">Zinc</keyword>
<dbReference type="PANTHER" id="PTHR31992:SF285">
    <property type="entry name" value="DOF ZINC FINGER PROTEIN DOF4.6"/>
    <property type="match status" value="1"/>
</dbReference>
<feature type="region of interest" description="Disordered" evidence="10">
    <location>
        <begin position="99"/>
        <end position="126"/>
    </location>
</feature>
<keyword evidence="4 9" id="KW-0805">Transcription regulation</keyword>